<organism evidence="1 2">
    <name type="scientific">Sphingomonas ginsenosidivorax</name>
    <dbReference type="NCBI Taxonomy" id="862135"/>
    <lineage>
        <taxon>Bacteria</taxon>
        <taxon>Pseudomonadati</taxon>
        <taxon>Pseudomonadota</taxon>
        <taxon>Alphaproteobacteria</taxon>
        <taxon>Sphingomonadales</taxon>
        <taxon>Sphingomonadaceae</taxon>
        <taxon>Sphingomonas</taxon>
    </lineage>
</organism>
<dbReference type="Proteomes" id="UP000321250">
    <property type="component" value="Unassembled WGS sequence"/>
</dbReference>
<dbReference type="EMBL" id="VOQR01000001">
    <property type="protein sequence ID" value="TXC72448.1"/>
    <property type="molecule type" value="Genomic_DNA"/>
</dbReference>
<gene>
    <name evidence="1" type="ORF">FSB78_16950</name>
</gene>
<protein>
    <submittedName>
        <fullName evidence="1">Lytic transglycosylase domain-containing protein</fullName>
    </submittedName>
</protein>
<keyword evidence="2" id="KW-1185">Reference proteome</keyword>
<evidence type="ECO:0000313" key="1">
    <source>
        <dbReference type="EMBL" id="TXC72448.1"/>
    </source>
</evidence>
<dbReference type="OrthoDB" id="8477976at2"/>
<reference evidence="1 2" key="1">
    <citation type="journal article" date="2013" name="Antonie Van Leeuwenhoek">
        <title>Sphingomonas ginsenosidivorax sp. nov., with the ability to transform ginsenosides.</title>
        <authorList>
            <person name="Jin X.F."/>
            <person name="Kim J.K."/>
            <person name="Liu Q.M."/>
            <person name="Kang M.S."/>
            <person name="He D."/>
            <person name="Jin F.X."/>
            <person name="Kim S.C."/>
            <person name="Im W.T."/>
        </authorList>
    </citation>
    <scope>NUCLEOTIDE SEQUENCE [LARGE SCALE GENOMIC DNA]</scope>
    <source>
        <strain evidence="1 2">KHI67</strain>
    </source>
</reference>
<dbReference type="InterPro" id="IPR023346">
    <property type="entry name" value="Lysozyme-like_dom_sf"/>
</dbReference>
<evidence type="ECO:0000313" key="2">
    <source>
        <dbReference type="Proteomes" id="UP000321250"/>
    </source>
</evidence>
<sequence length="287" mass="29126">MTVSPITTSRVQSAIAAASSKTGIDFQYLLGQAKLESGLQTNARAATSSASGLYQFIERSWLSVVKQHGADHGLGWAANAISSSNGRPSVADPAMRQAILALRNNPDAASLMAAEHASDNKTALENTLGRTATGTDLYMAHFLGLGGAKKFLGALQSSPGQSAAALFPAAAGANRGVFYASNGQPRSLSDVYSRFAAKLGAGAADSGTGAGADGATQTALAARSFDMGDATVITGGNESTQDAMAWASAAIGKFRSGATPQQAAANLMRPTPDTARLAYMMLASMGG</sequence>
<proteinExistence type="predicted"/>
<dbReference type="RefSeq" id="WP_147083722.1">
    <property type="nucleotide sequence ID" value="NZ_VOQR01000001.1"/>
</dbReference>
<name>A0A5C6UMA6_9SPHN</name>
<comment type="caution">
    <text evidence="1">The sequence shown here is derived from an EMBL/GenBank/DDBJ whole genome shotgun (WGS) entry which is preliminary data.</text>
</comment>
<dbReference type="AlphaFoldDB" id="A0A5C6UMA6"/>
<accession>A0A5C6UMA6</accession>
<dbReference type="Gene3D" id="1.10.530.10">
    <property type="match status" value="1"/>
</dbReference>
<dbReference type="SUPFAM" id="SSF53955">
    <property type="entry name" value="Lysozyme-like"/>
    <property type="match status" value="1"/>
</dbReference>